<keyword evidence="6 7" id="KW-0539">Nucleus</keyword>
<sequence length="342" mass="38965">MSGKKGEGSKQPKKRQDERRNGQEDGGGRGECSDSDEEEKMRSYLSEEANKVVREKYQDLMTVIHQHADEQKNMDTHNLQLLVLKANEAFDAVKRPREAAIDAQLLKVCGNMAKCNIETAQSSLAVFNAREFAEKLSTFAVEDEENNSESDEEPCLLTRICKSASYLFSSVSGMQPFFSAIEWRRPETQRKARQKKNFEDITRHKAQKVAVLRDHEGEEEAEAVSWMYKILKQCYVNAGNMPLPYFKFVVDPASFSRSVENLFHASLLVREQYAEIIEDEDGLPVILPTQNTGTGPGSQGTQGEDKQCILSMDMEEWRELIKTFEITEAMIPPKRPPTRKRK</sequence>
<feature type="region of interest" description="Disordered" evidence="8">
    <location>
        <begin position="1"/>
        <end position="44"/>
    </location>
</feature>
<evidence type="ECO:0000256" key="5">
    <source>
        <dbReference type="ARBA" id="ARBA00023204"/>
    </source>
</evidence>
<evidence type="ECO:0000313" key="10">
    <source>
        <dbReference type="EMBL" id="KAK8389748.1"/>
    </source>
</evidence>
<evidence type="ECO:0000256" key="3">
    <source>
        <dbReference type="ARBA" id="ARBA00022763"/>
    </source>
</evidence>
<comment type="subunit">
    <text evidence="7">Component of the SMC5-SMC6 complex.</text>
</comment>
<dbReference type="GO" id="GO:0005634">
    <property type="term" value="C:nucleus"/>
    <property type="evidence" value="ECO:0007669"/>
    <property type="project" value="UniProtKB-SubCell"/>
</dbReference>
<dbReference type="GO" id="GO:0030915">
    <property type="term" value="C:Smc5-Smc6 complex"/>
    <property type="evidence" value="ECO:0007669"/>
    <property type="project" value="UniProtKB-UniRule"/>
</dbReference>
<dbReference type="EMBL" id="JARAKH010000027">
    <property type="protein sequence ID" value="KAK8389748.1"/>
    <property type="molecule type" value="Genomic_DNA"/>
</dbReference>
<evidence type="ECO:0000313" key="11">
    <source>
        <dbReference type="Proteomes" id="UP001487740"/>
    </source>
</evidence>
<proteinExistence type="inferred from homology"/>
<keyword evidence="11" id="KW-1185">Reference proteome</keyword>
<comment type="subcellular location">
    <subcellularLocation>
        <location evidence="1 7">Nucleus</location>
    </subcellularLocation>
</comment>
<evidence type="ECO:0000256" key="1">
    <source>
        <dbReference type="ARBA" id="ARBA00004123"/>
    </source>
</evidence>
<dbReference type="GO" id="GO:0006281">
    <property type="term" value="P:DNA repair"/>
    <property type="evidence" value="ECO:0007669"/>
    <property type="project" value="UniProtKB-UniRule"/>
</dbReference>
<organism evidence="10 11">
    <name type="scientific">Scylla paramamosain</name>
    <name type="common">Mud crab</name>
    <dbReference type="NCBI Taxonomy" id="85552"/>
    <lineage>
        <taxon>Eukaryota</taxon>
        <taxon>Metazoa</taxon>
        <taxon>Ecdysozoa</taxon>
        <taxon>Arthropoda</taxon>
        <taxon>Crustacea</taxon>
        <taxon>Multicrustacea</taxon>
        <taxon>Malacostraca</taxon>
        <taxon>Eumalacostraca</taxon>
        <taxon>Eucarida</taxon>
        <taxon>Decapoda</taxon>
        <taxon>Pleocyemata</taxon>
        <taxon>Brachyura</taxon>
        <taxon>Eubrachyura</taxon>
        <taxon>Portunoidea</taxon>
        <taxon>Portunidae</taxon>
        <taxon>Portuninae</taxon>
        <taxon>Scylla</taxon>
    </lineage>
</organism>
<dbReference type="Pfam" id="PF08743">
    <property type="entry name" value="Nse4_C"/>
    <property type="match status" value="1"/>
</dbReference>
<dbReference type="PANTHER" id="PTHR16140">
    <property type="entry name" value="NON-STRUCTURAL MAINTENANCE OF CHROMOSOMES ELEMENT 4"/>
    <property type="match status" value="1"/>
</dbReference>
<gene>
    <name evidence="10" type="ORF">O3P69_009026</name>
</gene>
<dbReference type="InterPro" id="IPR027786">
    <property type="entry name" value="Nse4/EID"/>
</dbReference>
<dbReference type="InterPro" id="IPR014854">
    <property type="entry name" value="Nse4_C"/>
</dbReference>
<evidence type="ECO:0000256" key="2">
    <source>
        <dbReference type="ARBA" id="ARBA00008997"/>
    </source>
</evidence>
<evidence type="ECO:0000256" key="8">
    <source>
        <dbReference type="SAM" id="MobiDB-lite"/>
    </source>
</evidence>
<keyword evidence="3 7" id="KW-0227">DNA damage</keyword>
<dbReference type="PANTHER" id="PTHR16140:SF0">
    <property type="entry name" value="NON-STRUCTURAL MAINTENANCE OF CHROMOSOMES ELEMENT 4"/>
    <property type="match status" value="1"/>
</dbReference>
<evidence type="ECO:0000256" key="7">
    <source>
        <dbReference type="RuleBase" id="RU365071"/>
    </source>
</evidence>
<evidence type="ECO:0000256" key="6">
    <source>
        <dbReference type="ARBA" id="ARBA00023242"/>
    </source>
</evidence>
<keyword evidence="4 7" id="KW-0233">DNA recombination</keyword>
<comment type="similarity">
    <text evidence="2 7">Belongs to the NSE4 family.</text>
</comment>
<accession>A0AAW0TRS8</accession>
<comment type="caution">
    <text evidence="10">The sequence shown here is derived from an EMBL/GenBank/DDBJ whole genome shotgun (WGS) entry which is preliminary data.</text>
</comment>
<dbReference type="Proteomes" id="UP001487740">
    <property type="component" value="Unassembled WGS sequence"/>
</dbReference>
<reference evidence="10 11" key="1">
    <citation type="submission" date="2023-03" db="EMBL/GenBank/DDBJ databases">
        <title>High-quality genome of Scylla paramamosain provides insights in environmental adaptation.</title>
        <authorList>
            <person name="Zhang L."/>
        </authorList>
    </citation>
    <scope>NUCLEOTIDE SEQUENCE [LARGE SCALE GENOMIC DNA]</scope>
    <source>
        <strain evidence="10">LZ_2023a</strain>
        <tissue evidence="10">Muscle</tissue>
    </source>
</reference>
<protein>
    <recommendedName>
        <fullName evidence="7">Non-structural maintenance of chromosomes element 4</fullName>
    </recommendedName>
</protein>
<dbReference type="GO" id="GO:0006310">
    <property type="term" value="P:DNA recombination"/>
    <property type="evidence" value="ECO:0007669"/>
    <property type="project" value="UniProtKB-UniRule"/>
</dbReference>
<evidence type="ECO:0000256" key="4">
    <source>
        <dbReference type="ARBA" id="ARBA00023172"/>
    </source>
</evidence>
<dbReference type="AlphaFoldDB" id="A0AAW0TRS8"/>
<keyword evidence="5 7" id="KW-0234">DNA repair</keyword>
<feature type="compositionally biased region" description="Basic and acidic residues" evidence="8">
    <location>
        <begin position="1"/>
        <end position="32"/>
    </location>
</feature>
<feature type="domain" description="Non-structural maintenance of chromosome element 4 C-terminal" evidence="9">
    <location>
        <begin position="242"/>
        <end position="331"/>
    </location>
</feature>
<name>A0AAW0TRS8_SCYPA</name>
<comment type="function">
    <text evidence="7">Component of the SMC5-SMC6 complex, that promotes sister chromatid alignment after DNA damage and facilitates double-stranded DNA breaks (DSBs) repair via homologous recombination between sister chromatids.</text>
</comment>
<evidence type="ECO:0000259" key="9">
    <source>
        <dbReference type="Pfam" id="PF08743"/>
    </source>
</evidence>